<proteinExistence type="predicted"/>
<dbReference type="Gramene" id="KRG94127">
    <property type="protein sequence ID" value="KRG94127"/>
    <property type="gene ID" value="GLYMA_19G064100"/>
</dbReference>
<name>A0A0R0EIM8_SOYBN</name>
<dbReference type="AlphaFoldDB" id="A0A0R0EIM8"/>
<dbReference type="InParanoid" id="A0A0R0EIM8"/>
<dbReference type="Proteomes" id="UP000008827">
    <property type="component" value="Chromosome 19"/>
</dbReference>
<evidence type="ECO:0000313" key="2">
    <source>
        <dbReference type="EMBL" id="KRG94127.1"/>
    </source>
</evidence>
<sequence length="219" mass="26307">MASFGDPENQRYGKRILHQQPPLFRGIKYDYWKQQMISHFESIHIDLWVMVENGKCIPYDDQLNEIPRSWWMEKQKLRFLLDSKAQNCKQIYDTLVVTYEGTSQVKRSKFNLLTRKYELFSMEEGKDIKENSNEDELAFISQKIHKIWKNKGGSRRKKPSKKVLTKKKDKDKISIICYECKKPKPFKFKCPKLEKVQDKKKHYNTKEKRRSYEQLGRSG</sequence>
<keyword evidence="4" id="KW-1185">Reference proteome</keyword>
<evidence type="ECO:0000313" key="4">
    <source>
        <dbReference type="Proteomes" id="UP000008827"/>
    </source>
</evidence>
<dbReference type="EnsemblPlants" id="KRG94127">
    <property type="protein sequence ID" value="KRG94127"/>
    <property type="gene ID" value="GLYMA_19G064100"/>
</dbReference>
<reference evidence="2" key="3">
    <citation type="submission" date="2018-07" db="EMBL/GenBank/DDBJ databases">
        <title>WGS assembly of Glycine max.</title>
        <authorList>
            <person name="Schmutz J."/>
            <person name="Cannon S."/>
            <person name="Schlueter J."/>
            <person name="Ma J."/>
            <person name="Mitros T."/>
            <person name="Nelson W."/>
            <person name="Hyten D."/>
            <person name="Song Q."/>
            <person name="Thelen J."/>
            <person name="Cheng J."/>
            <person name="Xu D."/>
            <person name="Hellsten U."/>
            <person name="May G."/>
            <person name="Yu Y."/>
            <person name="Sakurai T."/>
            <person name="Umezawa T."/>
            <person name="Bhattacharyya M."/>
            <person name="Sandhu D."/>
            <person name="Valliyodan B."/>
            <person name="Lindquist E."/>
            <person name="Peto M."/>
            <person name="Grant D."/>
            <person name="Shu S."/>
            <person name="Goodstein D."/>
            <person name="Barry K."/>
            <person name="Futrell-Griggs M."/>
            <person name="Abernathy B."/>
            <person name="Du J."/>
            <person name="Tian Z."/>
            <person name="Zhu L."/>
            <person name="Gill N."/>
            <person name="Joshi T."/>
            <person name="Libault M."/>
            <person name="Sethuraman A."/>
            <person name="Zhang X."/>
            <person name="Shinozaki K."/>
            <person name="Nguyen H."/>
            <person name="Wing R."/>
            <person name="Cregan P."/>
            <person name="Specht J."/>
            <person name="Grimwood J."/>
            <person name="Rokhsar D."/>
            <person name="Stacey G."/>
            <person name="Shoemaker R."/>
            <person name="Jackson S."/>
        </authorList>
    </citation>
    <scope>NUCLEOTIDE SEQUENCE</scope>
    <source>
        <tissue evidence="2">Callus</tissue>
    </source>
</reference>
<organism evidence="2">
    <name type="scientific">Glycine max</name>
    <name type="common">Soybean</name>
    <name type="synonym">Glycine hispida</name>
    <dbReference type="NCBI Taxonomy" id="3847"/>
    <lineage>
        <taxon>Eukaryota</taxon>
        <taxon>Viridiplantae</taxon>
        <taxon>Streptophyta</taxon>
        <taxon>Embryophyta</taxon>
        <taxon>Tracheophyta</taxon>
        <taxon>Spermatophyta</taxon>
        <taxon>Magnoliopsida</taxon>
        <taxon>eudicotyledons</taxon>
        <taxon>Gunneridae</taxon>
        <taxon>Pentapetalae</taxon>
        <taxon>rosids</taxon>
        <taxon>fabids</taxon>
        <taxon>Fabales</taxon>
        <taxon>Fabaceae</taxon>
        <taxon>Papilionoideae</taxon>
        <taxon>50 kb inversion clade</taxon>
        <taxon>NPAAA clade</taxon>
        <taxon>indigoferoid/millettioid clade</taxon>
        <taxon>Phaseoleae</taxon>
        <taxon>Glycine</taxon>
        <taxon>Glycine subgen. Soja</taxon>
    </lineage>
</organism>
<accession>A0A0R0EIM8</accession>
<evidence type="ECO:0000256" key="1">
    <source>
        <dbReference type="SAM" id="MobiDB-lite"/>
    </source>
</evidence>
<protein>
    <submittedName>
        <fullName evidence="2 3">Uncharacterized protein</fullName>
    </submittedName>
</protein>
<feature type="region of interest" description="Disordered" evidence="1">
    <location>
        <begin position="150"/>
        <end position="169"/>
    </location>
</feature>
<feature type="compositionally biased region" description="Basic residues" evidence="1">
    <location>
        <begin position="150"/>
        <end position="165"/>
    </location>
</feature>
<reference evidence="3" key="2">
    <citation type="submission" date="2018-02" db="UniProtKB">
        <authorList>
            <consortium name="EnsemblPlants"/>
        </authorList>
    </citation>
    <scope>IDENTIFICATION</scope>
    <source>
        <strain evidence="3">Williams 82</strain>
    </source>
</reference>
<gene>
    <name evidence="2" type="ORF">GLYMA_19G064100</name>
</gene>
<reference evidence="2 3" key="1">
    <citation type="journal article" date="2010" name="Nature">
        <title>Genome sequence of the palaeopolyploid soybean.</title>
        <authorList>
            <person name="Schmutz J."/>
            <person name="Cannon S.B."/>
            <person name="Schlueter J."/>
            <person name="Ma J."/>
            <person name="Mitros T."/>
            <person name="Nelson W."/>
            <person name="Hyten D.L."/>
            <person name="Song Q."/>
            <person name="Thelen J.J."/>
            <person name="Cheng J."/>
            <person name="Xu D."/>
            <person name="Hellsten U."/>
            <person name="May G.D."/>
            <person name="Yu Y."/>
            <person name="Sakurai T."/>
            <person name="Umezawa T."/>
            <person name="Bhattacharyya M.K."/>
            <person name="Sandhu D."/>
            <person name="Valliyodan B."/>
            <person name="Lindquist E."/>
            <person name="Peto M."/>
            <person name="Grant D."/>
            <person name="Shu S."/>
            <person name="Goodstein D."/>
            <person name="Barry K."/>
            <person name="Futrell-Griggs M."/>
            <person name="Abernathy B."/>
            <person name="Du J."/>
            <person name="Tian Z."/>
            <person name="Zhu L."/>
            <person name="Gill N."/>
            <person name="Joshi T."/>
            <person name="Libault M."/>
            <person name="Sethuraman A."/>
            <person name="Zhang X.-C."/>
            <person name="Shinozaki K."/>
            <person name="Nguyen H.T."/>
            <person name="Wing R.A."/>
            <person name="Cregan P."/>
            <person name="Specht J."/>
            <person name="Grimwood J."/>
            <person name="Rokhsar D."/>
            <person name="Stacey G."/>
            <person name="Shoemaker R.C."/>
            <person name="Jackson S.A."/>
        </authorList>
    </citation>
    <scope>NUCLEOTIDE SEQUENCE</scope>
    <source>
        <strain evidence="3">cv. Williams 82</strain>
        <tissue evidence="2">Callus</tissue>
    </source>
</reference>
<evidence type="ECO:0000313" key="3">
    <source>
        <dbReference type="EnsemblPlants" id="KRG94127"/>
    </source>
</evidence>
<dbReference type="PANTHER" id="PTHR34676">
    <property type="entry name" value="DUF4219 DOMAIN-CONTAINING PROTEIN-RELATED"/>
    <property type="match status" value="1"/>
</dbReference>
<dbReference type="EMBL" id="CM000852">
    <property type="protein sequence ID" value="KRG94127.1"/>
    <property type="molecule type" value="Genomic_DNA"/>
</dbReference>
<feature type="region of interest" description="Disordered" evidence="1">
    <location>
        <begin position="197"/>
        <end position="219"/>
    </location>
</feature>
<dbReference type="PANTHER" id="PTHR34676:SF27">
    <property type="entry name" value="ASPARTYL-TRNA SYNTHETASE"/>
    <property type="match status" value="1"/>
</dbReference>